<evidence type="ECO:0000313" key="2">
    <source>
        <dbReference type="EMBL" id="EDT02877.1"/>
    </source>
</evidence>
<sequence>MHDVAHAAHRRERVAVLAAQRAQLGPQIDERAADGRRGLDPERGREPLVDCLDATARVERDHAVAQVLQQVVEALTAKRLGVGRVRDFERRFDRLAHRRVRIQEHRAHAGTRREIGDEAGADDRLDAAIVQVVHAGFRFLRGLI</sequence>
<organism evidence="2 3">
    <name type="scientific">Burkholderia ambifaria IOP40-10</name>
    <dbReference type="NCBI Taxonomy" id="396596"/>
    <lineage>
        <taxon>Bacteria</taxon>
        <taxon>Pseudomonadati</taxon>
        <taxon>Pseudomonadota</taxon>
        <taxon>Betaproteobacteria</taxon>
        <taxon>Burkholderiales</taxon>
        <taxon>Burkholderiaceae</taxon>
        <taxon>Burkholderia</taxon>
        <taxon>Burkholderia cepacia complex</taxon>
    </lineage>
</organism>
<feature type="compositionally biased region" description="Basic and acidic residues" evidence="1">
    <location>
        <begin position="28"/>
        <end position="45"/>
    </location>
</feature>
<name>B1FHS4_9BURK</name>
<accession>B1FHS4</accession>
<evidence type="ECO:0000313" key="3">
    <source>
        <dbReference type="Proteomes" id="UP000005463"/>
    </source>
</evidence>
<comment type="caution">
    <text evidence="2">The sequence shown here is derived from an EMBL/GenBank/DDBJ whole genome shotgun (WGS) entry which is preliminary data.</text>
</comment>
<dbReference type="AlphaFoldDB" id="B1FHS4"/>
<reference evidence="2 3" key="1">
    <citation type="submission" date="2008-03" db="EMBL/GenBank/DDBJ databases">
        <title>Sequencing of the draft genome and assembly of Burkholderia ambifaria IOP40-10.</title>
        <authorList>
            <consortium name="US DOE Joint Genome Institute (JGI-PGF)"/>
            <person name="Copeland A."/>
            <person name="Lucas S."/>
            <person name="Lapidus A."/>
            <person name="Glavina del Rio T."/>
            <person name="Dalin E."/>
            <person name="Tice H."/>
            <person name="Bruce D."/>
            <person name="Goodwin L."/>
            <person name="Pitluck S."/>
            <person name="Larimer F."/>
            <person name="Land M.L."/>
            <person name="Hauser L."/>
            <person name="Tiedje J."/>
            <person name="Richardson P."/>
        </authorList>
    </citation>
    <scope>NUCLEOTIDE SEQUENCE [LARGE SCALE GENOMIC DNA]</scope>
    <source>
        <strain evidence="2 3">IOP40-10</strain>
    </source>
</reference>
<protein>
    <submittedName>
        <fullName evidence="2">Uncharacterized protein</fullName>
    </submittedName>
</protein>
<dbReference type="Proteomes" id="UP000005463">
    <property type="component" value="Unassembled WGS sequence"/>
</dbReference>
<dbReference type="EMBL" id="ABLC01000094">
    <property type="protein sequence ID" value="EDT02877.1"/>
    <property type="molecule type" value="Genomic_DNA"/>
</dbReference>
<gene>
    <name evidence="2" type="ORF">BamIOP4010DRAFT_3584</name>
</gene>
<proteinExistence type="predicted"/>
<evidence type="ECO:0000256" key="1">
    <source>
        <dbReference type="SAM" id="MobiDB-lite"/>
    </source>
</evidence>
<feature type="region of interest" description="Disordered" evidence="1">
    <location>
        <begin position="26"/>
        <end position="45"/>
    </location>
</feature>